<dbReference type="AlphaFoldDB" id="A0A2H0LT73"/>
<dbReference type="EMBL" id="PCVY01000003">
    <property type="protein sequence ID" value="PIQ87557.1"/>
    <property type="molecule type" value="Genomic_DNA"/>
</dbReference>
<gene>
    <name evidence="1" type="ORF">COV74_00350</name>
</gene>
<organism evidence="1 2">
    <name type="scientific">Candidatus Abzuiibacterium crystallinum</name>
    <dbReference type="NCBI Taxonomy" id="1974748"/>
    <lineage>
        <taxon>Bacteria</taxon>
        <taxon>Pseudomonadati</taxon>
        <taxon>Candidatus Omnitrophota</taxon>
        <taxon>Candidatus Abzuiibacterium</taxon>
    </lineage>
</organism>
<dbReference type="InterPro" id="IPR022385">
    <property type="entry name" value="Rhs_assc_core"/>
</dbReference>
<comment type="caution">
    <text evidence="1">The sequence shown here is derived from an EMBL/GenBank/DDBJ whole genome shotgun (WGS) entry which is preliminary data.</text>
</comment>
<name>A0A2H0LT73_9BACT</name>
<sequence>MRSIIRISHCIIVLMVVIGSIPSNLAEARYYNPKNGRFLQRDPLYSNGPIINPNADSSGKTITEPNLYHYTNNDPINWTDPYGLFRFGKRKLKGFPFMINHPILDKLNREVSHEHGFFEDNMSPNNVGFGPATALGLNLCTAGQRFYTEKSSDYVLSSQHFDDALMRQALENLNDGEYCVGGKNCQDWAQRLRDEYYRLEAQQN</sequence>
<evidence type="ECO:0008006" key="3">
    <source>
        <dbReference type="Google" id="ProtNLM"/>
    </source>
</evidence>
<reference evidence="1 2" key="1">
    <citation type="submission" date="2017-09" db="EMBL/GenBank/DDBJ databases">
        <title>Depth-based differentiation of microbial function through sediment-hosted aquifers and enrichment of novel symbionts in the deep terrestrial subsurface.</title>
        <authorList>
            <person name="Probst A.J."/>
            <person name="Ladd B."/>
            <person name="Jarett J.K."/>
            <person name="Geller-Mcgrath D.E."/>
            <person name="Sieber C.M."/>
            <person name="Emerson J.B."/>
            <person name="Anantharaman K."/>
            <person name="Thomas B.C."/>
            <person name="Malmstrom R."/>
            <person name="Stieglmeier M."/>
            <person name="Klingl A."/>
            <person name="Woyke T."/>
            <person name="Ryan C.M."/>
            <person name="Banfield J.F."/>
        </authorList>
    </citation>
    <scope>NUCLEOTIDE SEQUENCE [LARGE SCALE GENOMIC DNA]</scope>
    <source>
        <strain evidence="1">CG11_big_fil_rev_8_21_14_0_20_45_26</strain>
    </source>
</reference>
<proteinExistence type="predicted"/>
<dbReference type="NCBIfam" id="TIGR03696">
    <property type="entry name" value="Rhs_assc_core"/>
    <property type="match status" value="1"/>
</dbReference>
<evidence type="ECO:0000313" key="1">
    <source>
        <dbReference type="EMBL" id="PIQ87557.1"/>
    </source>
</evidence>
<protein>
    <recommendedName>
        <fullName evidence="3">RHS repeat-associated core domain-containing protein</fullName>
    </recommendedName>
</protein>
<evidence type="ECO:0000313" key="2">
    <source>
        <dbReference type="Proteomes" id="UP000230859"/>
    </source>
</evidence>
<dbReference type="Proteomes" id="UP000230859">
    <property type="component" value="Unassembled WGS sequence"/>
</dbReference>
<dbReference type="Gene3D" id="2.180.10.10">
    <property type="entry name" value="RHS repeat-associated core"/>
    <property type="match status" value="1"/>
</dbReference>
<accession>A0A2H0LT73</accession>